<evidence type="ECO:0000256" key="2">
    <source>
        <dbReference type="ARBA" id="ARBA00022723"/>
    </source>
</evidence>
<evidence type="ECO:0000313" key="7">
    <source>
        <dbReference type="EMBL" id="QOV92317.1"/>
    </source>
</evidence>
<dbReference type="PANTHER" id="PTHR42693">
    <property type="entry name" value="ARYLSULFATASE FAMILY MEMBER"/>
    <property type="match status" value="1"/>
</dbReference>
<evidence type="ECO:0000259" key="6">
    <source>
        <dbReference type="Pfam" id="PF00884"/>
    </source>
</evidence>
<keyword evidence="2" id="KW-0479">Metal-binding</keyword>
<feature type="chain" id="PRO_5034510040" evidence="5">
    <location>
        <begin position="24"/>
        <end position="452"/>
    </location>
</feature>
<dbReference type="PROSITE" id="PS00149">
    <property type="entry name" value="SULFATASE_2"/>
    <property type="match status" value="1"/>
</dbReference>
<dbReference type="GO" id="GO:0004065">
    <property type="term" value="F:arylsulfatase activity"/>
    <property type="evidence" value="ECO:0007669"/>
    <property type="project" value="TreeGrafter"/>
</dbReference>
<gene>
    <name evidence="7" type="ORF">IPV69_02865</name>
</gene>
<dbReference type="InterPro" id="IPR050738">
    <property type="entry name" value="Sulfatase"/>
</dbReference>
<organism evidence="7 8">
    <name type="scientific">Humisphaera borealis</name>
    <dbReference type="NCBI Taxonomy" id="2807512"/>
    <lineage>
        <taxon>Bacteria</taxon>
        <taxon>Pseudomonadati</taxon>
        <taxon>Planctomycetota</taxon>
        <taxon>Phycisphaerae</taxon>
        <taxon>Tepidisphaerales</taxon>
        <taxon>Tepidisphaeraceae</taxon>
        <taxon>Humisphaera</taxon>
    </lineage>
</organism>
<keyword evidence="4" id="KW-0106">Calcium</keyword>
<dbReference type="Proteomes" id="UP000593765">
    <property type="component" value="Chromosome"/>
</dbReference>
<name>A0A7M2X3G2_9BACT</name>
<dbReference type="AlphaFoldDB" id="A0A7M2X3G2"/>
<evidence type="ECO:0000256" key="4">
    <source>
        <dbReference type="ARBA" id="ARBA00022837"/>
    </source>
</evidence>
<dbReference type="SUPFAM" id="SSF53649">
    <property type="entry name" value="Alkaline phosphatase-like"/>
    <property type="match status" value="1"/>
</dbReference>
<dbReference type="InterPro" id="IPR017850">
    <property type="entry name" value="Alkaline_phosphatase_core_sf"/>
</dbReference>
<keyword evidence="3 7" id="KW-0378">Hydrolase</keyword>
<evidence type="ECO:0000313" key="8">
    <source>
        <dbReference type="Proteomes" id="UP000593765"/>
    </source>
</evidence>
<evidence type="ECO:0000256" key="3">
    <source>
        <dbReference type="ARBA" id="ARBA00022801"/>
    </source>
</evidence>
<dbReference type="Gene3D" id="3.40.720.10">
    <property type="entry name" value="Alkaline Phosphatase, subunit A"/>
    <property type="match status" value="1"/>
</dbReference>
<proteinExistence type="inferred from homology"/>
<feature type="signal peptide" evidence="5">
    <location>
        <begin position="1"/>
        <end position="23"/>
    </location>
</feature>
<reference evidence="7 8" key="1">
    <citation type="submission" date="2020-10" db="EMBL/GenBank/DDBJ databases">
        <title>Wide distribution of Phycisphaera-like planctomycetes from WD2101 soil group in peatlands and genome analysis of the first cultivated representative.</title>
        <authorList>
            <person name="Dedysh S.N."/>
            <person name="Beletsky A.V."/>
            <person name="Ivanova A."/>
            <person name="Kulichevskaya I.S."/>
            <person name="Suzina N.E."/>
            <person name="Philippov D.A."/>
            <person name="Rakitin A.L."/>
            <person name="Mardanov A.V."/>
            <person name="Ravin N.V."/>
        </authorList>
    </citation>
    <scope>NUCLEOTIDE SEQUENCE [LARGE SCALE GENOMIC DNA]</scope>
    <source>
        <strain evidence="7 8">M1803</strain>
    </source>
</reference>
<evidence type="ECO:0000256" key="5">
    <source>
        <dbReference type="SAM" id="SignalP"/>
    </source>
</evidence>
<evidence type="ECO:0000256" key="1">
    <source>
        <dbReference type="ARBA" id="ARBA00008779"/>
    </source>
</evidence>
<protein>
    <submittedName>
        <fullName evidence="7">Sulfatase-like hydrolase/transferase</fullName>
    </submittedName>
</protein>
<dbReference type="Pfam" id="PF00884">
    <property type="entry name" value="Sulfatase"/>
    <property type="match status" value="1"/>
</dbReference>
<dbReference type="GO" id="GO:0046872">
    <property type="term" value="F:metal ion binding"/>
    <property type="evidence" value="ECO:0007669"/>
    <property type="project" value="UniProtKB-KW"/>
</dbReference>
<dbReference type="InterPro" id="IPR000917">
    <property type="entry name" value="Sulfatase_N"/>
</dbReference>
<keyword evidence="5" id="KW-0732">Signal</keyword>
<accession>A0A7M2X3G2</accession>
<feature type="domain" description="Sulfatase N-terminal" evidence="6">
    <location>
        <begin position="29"/>
        <end position="342"/>
    </location>
</feature>
<dbReference type="Gene3D" id="3.30.1120.10">
    <property type="match status" value="1"/>
</dbReference>
<dbReference type="KEGG" id="hbs:IPV69_02865"/>
<dbReference type="EMBL" id="CP063458">
    <property type="protein sequence ID" value="QOV92317.1"/>
    <property type="molecule type" value="Genomic_DNA"/>
</dbReference>
<sequence>MTAVIRLLIAAIVAMQFTSAIHAAEAVKPNIVIILSDDQGRGDYSAFGTKDIRTPGIDRLYAEGMGFDNFFANCPVCSPTRAALMSGCYPDRVGVPGVIRDIKTNSWGYLAQHATLLPKVLKTAGYHSAIVGKWHLGLEPENLPLARGFDHFHGFLDDMMDDYYTHLRNGHNFMRRDLKEIDPEGHATDLFTQWACDYIRERAQAGGPFLLYLAYNAPHDPVQPKSDWLAKVKTREPNMPSNRQKLVALIEHMDDGIGQVLRTLDETKLAANTMVCFSSDNGGILANGANNGPYRGGKQMTYDGGLRVPFAIRWPARIKPGTTSARRALTMDIYATACEVSGVTPPKDIDGVSFLPTLLGQEQPDTDRAEYFVRREGGPQYGGKTIEALRMGDWKLVLNSPFAPAELFNVKADPAETTDLASREKKKFLELSAELRRHIQRGGQVPWQKSEQ</sequence>
<keyword evidence="8" id="KW-1185">Reference proteome</keyword>
<dbReference type="InterPro" id="IPR024607">
    <property type="entry name" value="Sulfatase_CS"/>
</dbReference>
<dbReference type="PANTHER" id="PTHR42693:SF33">
    <property type="entry name" value="ARYLSULFATASE"/>
    <property type="match status" value="1"/>
</dbReference>
<comment type="similarity">
    <text evidence="1">Belongs to the sulfatase family.</text>
</comment>